<keyword evidence="7" id="KW-1185">Reference proteome</keyword>
<dbReference type="GO" id="GO:0003677">
    <property type="term" value="F:DNA binding"/>
    <property type="evidence" value="ECO:0007669"/>
    <property type="project" value="InterPro"/>
</dbReference>
<evidence type="ECO:0000313" key="7">
    <source>
        <dbReference type="Proteomes" id="UP000093309"/>
    </source>
</evidence>
<dbReference type="PROSITE" id="PS00622">
    <property type="entry name" value="HTH_LUXR_1"/>
    <property type="match status" value="1"/>
</dbReference>
<accession>A0A1C1A743</accession>
<dbReference type="CDD" id="cd06170">
    <property type="entry name" value="LuxR_C_like"/>
    <property type="match status" value="1"/>
</dbReference>
<feature type="domain" description="HTH luxR-type" evidence="5">
    <location>
        <begin position="1399"/>
        <end position="1464"/>
    </location>
</feature>
<dbReference type="PRINTS" id="PR00038">
    <property type="entry name" value="HTHLUXR"/>
</dbReference>
<evidence type="ECO:0000259" key="5">
    <source>
        <dbReference type="PROSITE" id="PS50043"/>
    </source>
</evidence>
<dbReference type="GO" id="GO:0005524">
    <property type="term" value="F:ATP binding"/>
    <property type="evidence" value="ECO:0007669"/>
    <property type="project" value="InterPro"/>
</dbReference>
<reference evidence="7" key="1">
    <citation type="submission" date="2016-05" db="EMBL/GenBank/DDBJ databases">
        <title>Paenibacillus oryzae. sp. nov., isolated from the rice root.</title>
        <authorList>
            <person name="Zhang J."/>
            <person name="Zhang X."/>
        </authorList>
    </citation>
    <scope>NUCLEOTIDE SEQUENCE [LARGE SCALE GENOMIC DNA]</scope>
    <source>
        <strain evidence="7">KCTC13222</strain>
    </source>
</reference>
<dbReference type="EMBL" id="LYPC01000011">
    <property type="protein sequence ID" value="OCT16377.1"/>
    <property type="molecule type" value="Genomic_DNA"/>
</dbReference>
<name>A0A1C1A743_9BACL</name>
<evidence type="ECO:0000256" key="3">
    <source>
        <dbReference type="SAM" id="MobiDB-lite"/>
    </source>
</evidence>
<keyword evidence="1" id="KW-0805">Transcription regulation</keyword>
<dbReference type="Gene3D" id="3.30.450.40">
    <property type="match status" value="1"/>
</dbReference>
<dbReference type="SUPFAM" id="SSF55781">
    <property type="entry name" value="GAF domain-like"/>
    <property type="match status" value="1"/>
</dbReference>
<dbReference type="InterPro" id="IPR000719">
    <property type="entry name" value="Prot_kinase_dom"/>
</dbReference>
<dbReference type="Gene3D" id="1.10.510.10">
    <property type="entry name" value="Transferase(Phosphotransferase) domain 1"/>
    <property type="match status" value="1"/>
</dbReference>
<proteinExistence type="predicted"/>
<dbReference type="SUPFAM" id="SSF48452">
    <property type="entry name" value="TPR-like"/>
    <property type="match status" value="1"/>
</dbReference>
<dbReference type="Proteomes" id="UP000093309">
    <property type="component" value="Unassembled WGS sequence"/>
</dbReference>
<comment type="caution">
    <text evidence="6">The sequence shown here is derived from an EMBL/GenBank/DDBJ whole genome shotgun (WGS) entry which is preliminary data.</text>
</comment>
<dbReference type="SUPFAM" id="SSF56112">
    <property type="entry name" value="Protein kinase-like (PK-like)"/>
    <property type="match status" value="1"/>
</dbReference>
<dbReference type="OrthoDB" id="9801841at2"/>
<dbReference type="PROSITE" id="PS50011">
    <property type="entry name" value="PROTEIN_KINASE_DOM"/>
    <property type="match status" value="1"/>
</dbReference>
<sequence>MDKSKLMSLKSLMSVGLGDIRTFFFVALELVELIRKRHLSGRMGHDLHPAHLHIQFLDDQRIQLHYGAEFEQSQEQDALKQAEPSDNLAYMSPEQTGRLKRKVDQRSDFYVAGILLYELLTGEVPFKAQAANEWIYAHLAQLPVPPRQLRPDIPQMVNELVLKLLSKTPEHRYQSTYGLREDLKNGLYQLEERGEIKPFPLGIVDGISRFHLPDKLYGRELEMQSLLEAYERTCSGEMEVIFIGGHAGSGKTTLVNAFKATLLQQKGYFISGKFDQLNHSIPYASLITAFRNLIRQILTSSEDQIASWKKKILAALGQSGIVLTEVISELTLIIGEQPPVESLPPNEARHRYQTQFSNLIKVFADSHHPLTIWMDNLQWADSASLDLLRVVIGDPSHTSLCIIGTYRSHEMDEVEIGRERFLGVSYRTEATIHQMDLQMLGYPVVLHYLADMLHTNQASIKSLADALYQKTAGNPFYIKQILQTWYEENLLYFNSDKSSWDWNLPAIQSWEGFKDVISLIVGRFNTLPAATRAVLRLASCIGTAFDIRLLALLQEKEITSTEQDLLPAVSEGLMLTEQDTYRFLHDQVQQAAYDLIPDEEKQQIHLTIGRLLHQHYESDRPESSLFEVVHHLNLGSGLMRDGMEIEQLARLNLRAGKKAKARAAYVEALELLKKGTQLIASEGLTRHNALYTSLLLESSECQYFCGELDQAKEVLEELLLRVDNLAERAKIYVIQISMYAFQKKEEVAIDIALTAMAEFGLKIPRKCSPLTMATEITYTQLWLARKMKHLEDLPISQDPLHKALADIVMASSSILFIMDEKTAVVLFAKYVRMSMEQGSSEALSIALGSYAITLCFGLKKDKVALQLAQLALRFAEGMDSVKLKGKIQLIVALIKQSMQPKEANAHFEKASQLSLACGDMVYAGYAISSQVISESNDLNYMHHICQKYEESANRGLDIMTLKVLHFTLQYIRLLHSPPTTAKLTFSGVHFNESDFLQGEIGNNSHKHNLSYYYTCKLEVSYLYGHYLDAVVCAEATKKFEAGSSVLSFNRKHCFYYALALMAVYPNASSDIKRRYRKVIKRLLTQMKRWTKAYPEGTLAKYAIMQAELARIQHKPLKAGTLYDQAIRLTQEAGYPQDEAIANELAARMELAVETSTKAEAYLQQAVKAYSKWGAYGKVASLQERYPFLQTLPGTGSDVQETHVVFEDNPSSTMPSKLQDGLDKEWIMDALRKASQAIAKETAEIQLLETFLHLAIRVAGAERGLVLLGKGGQLDIEAEEDINTDEENLESREGQYSAAVVQYVMRTREAVILADARQSIFATDSYVKRHVPRSILCLPLRYPDHREGVLYLENNLTTDAFHAERLEVLEMAFSRTAYIKLWQLQEQPNFVAKTAEVKAVPSLVESLSNREIEILRLMAEGMSNKEIALQLEITEGTVKSHASNLFGKLQVNRRVQAISRARELQLLG</sequence>
<dbReference type="PANTHER" id="PTHR43642:SF1">
    <property type="entry name" value="HYBRID SIGNAL TRANSDUCTION HISTIDINE KINASE G"/>
    <property type="match status" value="1"/>
</dbReference>
<dbReference type="GO" id="GO:0045892">
    <property type="term" value="P:negative regulation of DNA-templated transcription"/>
    <property type="evidence" value="ECO:0007669"/>
    <property type="project" value="UniProtKB-ARBA"/>
</dbReference>
<evidence type="ECO:0000256" key="1">
    <source>
        <dbReference type="ARBA" id="ARBA00023015"/>
    </source>
</evidence>
<dbReference type="PROSITE" id="PS50043">
    <property type="entry name" value="HTH_LUXR_2"/>
    <property type="match status" value="1"/>
</dbReference>
<dbReference type="InterPro" id="IPR011990">
    <property type="entry name" value="TPR-like_helical_dom_sf"/>
</dbReference>
<dbReference type="InterPro" id="IPR003018">
    <property type="entry name" value="GAF"/>
</dbReference>
<dbReference type="InterPro" id="IPR036388">
    <property type="entry name" value="WH-like_DNA-bd_sf"/>
</dbReference>
<evidence type="ECO:0000256" key="2">
    <source>
        <dbReference type="ARBA" id="ARBA00023163"/>
    </source>
</evidence>
<dbReference type="InterPro" id="IPR016032">
    <property type="entry name" value="Sig_transdc_resp-reg_C-effctor"/>
</dbReference>
<dbReference type="InterPro" id="IPR053159">
    <property type="entry name" value="Hybrid_Histidine_Kinase"/>
</dbReference>
<dbReference type="InterPro" id="IPR027417">
    <property type="entry name" value="P-loop_NTPase"/>
</dbReference>
<dbReference type="STRING" id="512399.A8709_02805"/>
<dbReference type="SUPFAM" id="SSF52540">
    <property type="entry name" value="P-loop containing nucleoside triphosphate hydrolases"/>
    <property type="match status" value="1"/>
</dbReference>
<gene>
    <name evidence="6" type="ORF">A8709_02805</name>
</gene>
<evidence type="ECO:0000313" key="6">
    <source>
        <dbReference type="EMBL" id="OCT16377.1"/>
    </source>
</evidence>
<dbReference type="SUPFAM" id="SSF46894">
    <property type="entry name" value="C-terminal effector domain of the bipartite response regulators"/>
    <property type="match status" value="1"/>
</dbReference>
<dbReference type="InterPro" id="IPR011009">
    <property type="entry name" value="Kinase-like_dom_sf"/>
</dbReference>
<dbReference type="SMART" id="SM00065">
    <property type="entry name" value="GAF"/>
    <property type="match status" value="1"/>
</dbReference>
<dbReference type="InterPro" id="IPR000792">
    <property type="entry name" value="Tscrpt_reg_LuxR_C"/>
</dbReference>
<protein>
    <submittedName>
        <fullName evidence="6">Uncharacterized protein</fullName>
    </submittedName>
</protein>
<dbReference type="Gene3D" id="3.40.50.300">
    <property type="entry name" value="P-loop containing nucleotide triphosphate hydrolases"/>
    <property type="match status" value="1"/>
</dbReference>
<dbReference type="Pfam" id="PF13191">
    <property type="entry name" value="AAA_16"/>
    <property type="match status" value="1"/>
</dbReference>
<dbReference type="Pfam" id="PF00196">
    <property type="entry name" value="GerE"/>
    <property type="match status" value="1"/>
</dbReference>
<feature type="domain" description="Protein kinase" evidence="4">
    <location>
        <begin position="1"/>
        <end position="188"/>
    </location>
</feature>
<dbReference type="InterPro" id="IPR029016">
    <property type="entry name" value="GAF-like_dom_sf"/>
</dbReference>
<dbReference type="InterPro" id="IPR041664">
    <property type="entry name" value="AAA_16"/>
</dbReference>
<dbReference type="Pfam" id="PF01590">
    <property type="entry name" value="GAF"/>
    <property type="match status" value="1"/>
</dbReference>
<organism evidence="6 7">
    <name type="scientific">Paenibacillus pectinilyticus</name>
    <dbReference type="NCBI Taxonomy" id="512399"/>
    <lineage>
        <taxon>Bacteria</taxon>
        <taxon>Bacillati</taxon>
        <taxon>Bacillota</taxon>
        <taxon>Bacilli</taxon>
        <taxon>Bacillales</taxon>
        <taxon>Paenibacillaceae</taxon>
        <taxon>Paenibacillus</taxon>
    </lineage>
</organism>
<dbReference type="GO" id="GO:0004672">
    <property type="term" value="F:protein kinase activity"/>
    <property type="evidence" value="ECO:0007669"/>
    <property type="project" value="InterPro"/>
</dbReference>
<evidence type="ECO:0000259" key="4">
    <source>
        <dbReference type="PROSITE" id="PS50011"/>
    </source>
</evidence>
<keyword evidence="2" id="KW-0804">Transcription</keyword>
<dbReference type="PANTHER" id="PTHR43642">
    <property type="entry name" value="HYBRID SIGNAL TRANSDUCTION HISTIDINE KINASE G"/>
    <property type="match status" value="1"/>
</dbReference>
<feature type="region of interest" description="Disordered" evidence="3">
    <location>
        <begin position="75"/>
        <end position="94"/>
    </location>
</feature>
<dbReference type="Gene3D" id="1.10.10.10">
    <property type="entry name" value="Winged helix-like DNA-binding domain superfamily/Winged helix DNA-binding domain"/>
    <property type="match status" value="1"/>
</dbReference>
<dbReference type="SMART" id="SM00421">
    <property type="entry name" value="HTH_LUXR"/>
    <property type="match status" value="1"/>
</dbReference>